<dbReference type="InterPro" id="IPR057079">
    <property type="entry name" value="IcmW-like"/>
</dbReference>
<accession>A0ABY5DIK2</accession>
<organism evidence="1 2">
    <name type="scientific">Candidatus Comchoanobacter bicostacola</name>
    <dbReference type="NCBI Taxonomy" id="2919598"/>
    <lineage>
        <taxon>Bacteria</taxon>
        <taxon>Pseudomonadati</taxon>
        <taxon>Pseudomonadota</taxon>
        <taxon>Gammaproteobacteria</taxon>
        <taxon>Candidatus Comchoanobacterales</taxon>
        <taxon>Candidatus Comchoanobacteraceae</taxon>
        <taxon>Candidatus Comchoanobacter</taxon>
    </lineage>
</organism>
<keyword evidence="2" id="KW-1185">Reference proteome</keyword>
<dbReference type="RefSeq" id="WP_258568218.1">
    <property type="nucleotide sequence ID" value="NZ_CP092900.1"/>
</dbReference>
<dbReference type="Proteomes" id="UP001055955">
    <property type="component" value="Chromosome"/>
</dbReference>
<dbReference type="EMBL" id="CP092900">
    <property type="protein sequence ID" value="UTC24435.1"/>
    <property type="molecule type" value="Genomic_DNA"/>
</dbReference>
<evidence type="ECO:0000313" key="2">
    <source>
        <dbReference type="Proteomes" id="UP001055955"/>
    </source>
</evidence>
<gene>
    <name evidence="1" type="ORF">MMH89_04280</name>
</gene>
<sequence length="146" mass="16836">MPELDLKSTRAFWMTHMSGSVFNVINFLEKHEQDLLADNPEVQTHLSSLGFLLSQADKLSDDRLQDAVNISANLHMSQKLRLMQLLDSVQPGFASKMIKQAEVDMDDDENAATFIERNTKFERVRILQEVYAPERMTMISEIYEQN</sequence>
<reference evidence="1 2" key="1">
    <citation type="journal article" date="2022" name="Nat. Microbiol.">
        <title>The microbiome of a bacterivorous marine choanoflagellate contains a resource-demanding obligate bacterial associate.</title>
        <authorList>
            <person name="Needham D.M."/>
            <person name="Poirier C."/>
            <person name="Bachy C."/>
            <person name="George E.E."/>
            <person name="Wilken S."/>
            <person name="Yung C.C.M."/>
            <person name="Limardo A.J."/>
            <person name="Morando M."/>
            <person name="Sudek L."/>
            <person name="Malmstrom R.R."/>
            <person name="Keeling P.J."/>
            <person name="Santoro A.E."/>
            <person name="Worden A.Z."/>
        </authorList>
    </citation>
    <scope>NUCLEOTIDE SEQUENCE [LARGE SCALE GENOMIC DNA]</scope>
    <source>
        <strain evidence="1 2">Comchoano-1</strain>
    </source>
</reference>
<protein>
    <submittedName>
        <fullName evidence="1">Uncharacterized protein</fullName>
    </submittedName>
</protein>
<evidence type="ECO:0000313" key="1">
    <source>
        <dbReference type="EMBL" id="UTC24435.1"/>
    </source>
</evidence>
<proteinExistence type="predicted"/>
<dbReference type="Pfam" id="PF23130">
    <property type="entry name" value="IcmW"/>
    <property type="match status" value="1"/>
</dbReference>
<name>A0ABY5DIK2_9GAMM</name>